<name>A0A7K0CY20_9NOCA</name>
<sequence>MTTAEQLEARGYAKGFKEGYAEGLAEGQAIVLIHLLTIKFGPLTDQIVNRVEAADTAPLQRWGGLMLIATSLDEVFG</sequence>
<proteinExistence type="predicted"/>
<dbReference type="EMBL" id="WEGK01000002">
    <property type="protein sequence ID" value="MQY18397.1"/>
    <property type="molecule type" value="Genomic_DNA"/>
</dbReference>
<evidence type="ECO:0000313" key="2">
    <source>
        <dbReference type="Proteomes" id="UP000438448"/>
    </source>
</evidence>
<keyword evidence="2" id="KW-1185">Reference proteome</keyword>
<reference evidence="1 2" key="1">
    <citation type="submission" date="2019-10" db="EMBL/GenBank/DDBJ databases">
        <title>Nocardia macrotermitis sp. nov. and Nocardia aurantia sp. nov., isolated from the gut of fungus growing-termite Macrotermes natalensis.</title>
        <authorList>
            <person name="Benndorf R."/>
            <person name="Schwitalla J."/>
            <person name="Martin K."/>
            <person name="De Beer W."/>
            <person name="Kaster A.-K."/>
            <person name="Vollmers J."/>
            <person name="Poulsen M."/>
            <person name="Beemelmanns C."/>
        </authorList>
    </citation>
    <scope>NUCLEOTIDE SEQUENCE [LARGE SCALE GENOMIC DNA]</scope>
    <source>
        <strain evidence="1 2">RB20</strain>
    </source>
</reference>
<dbReference type="RefSeq" id="WP_153408559.1">
    <property type="nucleotide sequence ID" value="NZ_WEGK01000002.1"/>
</dbReference>
<evidence type="ECO:0008006" key="3">
    <source>
        <dbReference type="Google" id="ProtNLM"/>
    </source>
</evidence>
<evidence type="ECO:0000313" key="1">
    <source>
        <dbReference type="EMBL" id="MQY18397.1"/>
    </source>
</evidence>
<dbReference type="OrthoDB" id="4571322at2"/>
<accession>A0A7K0CY20</accession>
<protein>
    <recommendedName>
        <fullName evidence="3">DUF4351 domain-containing protein</fullName>
    </recommendedName>
</protein>
<dbReference type="AlphaFoldDB" id="A0A7K0CY20"/>
<comment type="caution">
    <text evidence="1">The sequence shown here is derived from an EMBL/GenBank/DDBJ whole genome shotgun (WGS) entry which is preliminary data.</text>
</comment>
<organism evidence="1 2">
    <name type="scientific">Nocardia macrotermitis</name>
    <dbReference type="NCBI Taxonomy" id="2585198"/>
    <lineage>
        <taxon>Bacteria</taxon>
        <taxon>Bacillati</taxon>
        <taxon>Actinomycetota</taxon>
        <taxon>Actinomycetes</taxon>
        <taxon>Mycobacteriales</taxon>
        <taxon>Nocardiaceae</taxon>
        <taxon>Nocardia</taxon>
    </lineage>
</organism>
<dbReference type="Proteomes" id="UP000438448">
    <property type="component" value="Unassembled WGS sequence"/>
</dbReference>
<gene>
    <name evidence="1" type="ORF">NRB20_14730</name>
</gene>